<dbReference type="SMART" id="SM00332">
    <property type="entry name" value="PP2Cc"/>
    <property type="match status" value="1"/>
</dbReference>
<dbReference type="CDD" id="cd00143">
    <property type="entry name" value="PP2Cc"/>
    <property type="match status" value="1"/>
</dbReference>
<comment type="catalytic activity">
    <reaction evidence="11">
        <text>O-phospho-L-threonyl-[protein] + H2O = L-threonyl-[protein] + phosphate</text>
        <dbReference type="Rhea" id="RHEA:47004"/>
        <dbReference type="Rhea" id="RHEA-COMP:11060"/>
        <dbReference type="Rhea" id="RHEA-COMP:11605"/>
        <dbReference type="ChEBI" id="CHEBI:15377"/>
        <dbReference type="ChEBI" id="CHEBI:30013"/>
        <dbReference type="ChEBI" id="CHEBI:43474"/>
        <dbReference type="ChEBI" id="CHEBI:61977"/>
        <dbReference type="EC" id="3.1.3.16"/>
    </reaction>
</comment>
<dbReference type="Proteomes" id="UP001162029">
    <property type="component" value="Unassembled WGS sequence"/>
</dbReference>
<dbReference type="PROSITE" id="PS01032">
    <property type="entry name" value="PPM_1"/>
    <property type="match status" value="1"/>
</dbReference>
<evidence type="ECO:0000256" key="5">
    <source>
        <dbReference type="ARBA" id="ARBA00022723"/>
    </source>
</evidence>
<dbReference type="GO" id="GO:0016020">
    <property type="term" value="C:membrane"/>
    <property type="evidence" value="ECO:0007669"/>
    <property type="project" value="UniProtKB-SubCell"/>
</dbReference>
<keyword evidence="8 12" id="KW-0904">Protein phosphatase</keyword>
<dbReference type="PROSITE" id="PS51746">
    <property type="entry name" value="PPM_2"/>
    <property type="match status" value="1"/>
</dbReference>
<comment type="similarity">
    <text evidence="3 12">Belongs to the PP2C family.</text>
</comment>
<evidence type="ECO:0000256" key="8">
    <source>
        <dbReference type="ARBA" id="ARBA00022912"/>
    </source>
</evidence>
<comment type="cofactor">
    <cofactor evidence="1">
        <name>Mn(2+)</name>
        <dbReference type="ChEBI" id="CHEBI:29035"/>
    </cofactor>
</comment>
<gene>
    <name evidence="14" type="ORF">PDE001_LOCUS1978</name>
</gene>
<evidence type="ECO:0000256" key="7">
    <source>
        <dbReference type="ARBA" id="ARBA00022842"/>
    </source>
</evidence>
<keyword evidence="5" id="KW-0479">Metal-binding</keyword>
<proteinExistence type="inferred from homology"/>
<evidence type="ECO:0000256" key="3">
    <source>
        <dbReference type="ARBA" id="ARBA00006702"/>
    </source>
</evidence>
<evidence type="ECO:0000256" key="9">
    <source>
        <dbReference type="ARBA" id="ARBA00023211"/>
    </source>
</evidence>
<dbReference type="Gene3D" id="3.60.40.10">
    <property type="entry name" value="PPM-type phosphatase domain"/>
    <property type="match status" value="1"/>
</dbReference>
<keyword evidence="7" id="KW-0460">Magnesium</keyword>
<evidence type="ECO:0000256" key="2">
    <source>
        <dbReference type="ARBA" id="ARBA00004170"/>
    </source>
</evidence>
<dbReference type="EMBL" id="CANTFM010000342">
    <property type="protein sequence ID" value="CAI5719061.1"/>
    <property type="molecule type" value="Genomic_DNA"/>
</dbReference>
<evidence type="ECO:0000313" key="15">
    <source>
        <dbReference type="Proteomes" id="UP001162029"/>
    </source>
</evidence>
<evidence type="ECO:0000256" key="12">
    <source>
        <dbReference type="RuleBase" id="RU003465"/>
    </source>
</evidence>
<evidence type="ECO:0000256" key="1">
    <source>
        <dbReference type="ARBA" id="ARBA00001936"/>
    </source>
</evidence>
<organism evidence="14 15">
    <name type="scientific">Peronospora destructor</name>
    <dbReference type="NCBI Taxonomy" id="86335"/>
    <lineage>
        <taxon>Eukaryota</taxon>
        <taxon>Sar</taxon>
        <taxon>Stramenopiles</taxon>
        <taxon>Oomycota</taxon>
        <taxon>Peronosporomycetes</taxon>
        <taxon>Peronosporales</taxon>
        <taxon>Peronosporaceae</taxon>
        <taxon>Peronospora</taxon>
    </lineage>
</organism>
<accession>A0AAV0TDK2</accession>
<name>A0AAV0TDK2_9STRA</name>
<dbReference type="InterPro" id="IPR015655">
    <property type="entry name" value="PP2C"/>
</dbReference>
<evidence type="ECO:0000256" key="10">
    <source>
        <dbReference type="ARBA" id="ARBA00047761"/>
    </source>
</evidence>
<dbReference type="Pfam" id="PF00481">
    <property type="entry name" value="PP2C"/>
    <property type="match status" value="1"/>
</dbReference>
<dbReference type="EC" id="3.1.3.16" evidence="4"/>
<keyword evidence="15" id="KW-1185">Reference proteome</keyword>
<evidence type="ECO:0000256" key="6">
    <source>
        <dbReference type="ARBA" id="ARBA00022801"/>
    </source>
</evidence>
<dbReference type="AlphaFoldDB" id="A0AAV0TDK2"/>
<evidence type="ECO:0000259" key="13">
    <source>
        <dbReference type="PROSITE" id="PS51746"/>
    </source>
</evidence>
<evidence type="ECO:0000313" key="14">
    <source>
        <dbReference type="EMBL" id="CAI5719061.1"/>
    </source>
</evidence>
<comment type="caution">
    <text evidence="14">The sequence shown here is derived from an EMBL/GenBank/DDBJ whole genome shotgun (WGS) entry which is preliminary data.</text>
</comment>
<dbReference type="GO" id="GO:0004722">
    <property type="term" value="F:protein serine/threonine phosphatase activity"/>
    <property type="evidence" value="ECO:0007669"/>
    <property type="project" value="UniProtKB-EC"/>
</dbReference>
<dbReference type="PANTHER" id="PTHR13832">
    <property type="entry name" value="PROTEIN PHOSPHATASE 2C"/>
    <property type="match status" value="1"/>
</dbReference>
<sequence length="412" mass="44445">MGCQTSKDVLPNSPTEQRLSMSQIYIQATSKQFVRENGVLLSVAGRPATSDSHRDVFTIFGERGMSVEVNEDAVSPSASNCSPASPSGSVFSTATTASDTERTLVLHRPAGQYFPELRVSYGIYSDTGVRRDNEDRQTSTARTIGDDLVAFFGLYDGHGGPEVAEYLAKNFHENVFNHLVKSTNESKSCKELADTRHGSYGCLSVVVRGSTALVSSVGDSQVVLSTNGKAKDMCIVHTPELSSERDRILAAKGQISKGRIYGMLGVSRAFGDIDFKTGRGEFKSRFNGDLVCATPDLVVHKIKSQDEFMVLGCDGLFDVMEPQDVVNFVRAKLCLHGDVQHVTEELVSRAIALGSTDNVSAIVVCFNQDEREVVPVTPIEVAQAAEAQKKRAAAAVGTQCEPQLACVRSTST</sequence>
<comment type="catalytic activity">
    <reaction evidence="10">
        <text>O-phospho-L-seryl-[protein] + H2O = L-seryl-[protein] + phosphate</text>
        <dbReference type="Rhea" id="RHEA:20629"/>
        <dbReference type="Rhea" id="RHEA-COMP:9863"/>
        <dbReference type="Rhea" id="RHEA-COMP:11604"/>
        <dbReference type="ChEBI" id="CHEBI:15377"/>
        <dbReference type="ChEBI" id="CHEBI:29999"/>
        <dbReference type="ChEBI" id="CHEBI:43474"/>
        <dbReference type="ChEBI" id="CHEBI:83421"/>
        <dbReference type="EC" id="3.1.3.16"/>
    </reaction>
</comment>
<dbReference type="SUPFAM" id="SSF81606">
    <property type="entry name" value="PP2C-like"/>
    <property type="match status" value="1"/>
</dbReference>
<dbReference type="InterPro" id="IPR036457">
    <property type="entry name" value="PPM-type-like_dom_sf"/>
</dbReference>
<dbReference type="PANTHER" id="PTHR13832:SF803">
    <property type="entry name" value="PROTEIN PHOSPHATASE 1G"/>
    <property type="match status" value="1"/>
</dbReference>
<dbReference type="InterPro" id="IPR001932">
    <property type="entry name" value="PPM-type_phosphatase-like_dom"/>
</dbReference>
<reference evidence="14" key="1">
    <citation type="submission" date="2022-12" db="EMBL/GenBank/DDBJ databases">
        <authorList>
            <person name="Webb A."/>
        </authorList>
    </citation>
    <scope>NUCLEOTIDE SEQUENCE</scope>
    <source>
        <strain evidence="14">Pd1</strain>
    </source>
</reference>
<comment type="subcellular location">
    <subcellularLocation>
        <location evidence="2">Membrane</location>
        <topology evidence="2">Peripheral membrane protein</topology>
    </subcellularLocation>
</comment>
<keyword evidence="6 12" id="KW-0378">Hydrolase</keyword>
<evidence type="ECO:0000256" key="4">
    <source>
        <dbReference type="ARBA" id="ARBA00013081"/>
    </source>
</evidence>
<dbReference type="InterPro" id="IPR000222">
    <property type="entry name" value="PP2C_BS"/>
</dbReference>
<keyword evidence="9" id="KW-0464">Manganese</keyword>
<evidence type="ECO:0000256" key="11">
    <source>
        <dbReference type="ARBA" id="ARBA00048336"/>
    </source>
</evidence>
<dbReference type="GO" id="GO:0046872">
    <property type="term" value="F:metal ion binding"/>
    <property type="evidence" value="ECO:0007669"/>
    <property type="project" value="UniProtKB-KW"/>
</dbReference>
<protein>
    <recommendedName>
        <fullName evidence="4">protein-serine/threonine phosphatase</fullName>
        <ecNumber evidence="4">3.1.3.16</ecNumber>
    </recommendedName>
</protein>
<feature type="domain" description="PPM-type phosphatase" evidence="13">
    <location>
        <begin position="120"/>
        <end position="366"/>
    </location>
</feature>
<dbReference type="FunFam" id="3.60.40.10:FF:000167">
    <property type="entry name" value="Protein phosphatase 2C"/>
    <property type="match status" value="1"/>
</dbReference>